<evidence type="ECO:0000313" key="1">
    <source>
        <dbReference type="EMBL" id="CEK53430.1"/>
    </source>
</evidence>
<organism evidence="1">
    <name type="scientific">Arion vulgaris</name>
    <dbReference type="NCBI Taxonomy" id="1028688"/>
    <lineage>
        <taxon>Eukaryota</taxon>
        <taxon>Metazoa</taxon>
        <taxon>Spiralia</taxon>
        <taxon>Lophotrochozoa</taxon>
        <taxon>Mollusca</taxon>
        <taxon>Gastropoda</taxon>
        <taxon>Heterobranchia</taxon>
        <taxon>Euthyneura</taxon>
        <taxon>Panpulmonata</taxon>
        <taxon>Eupulmonata</taxon>
        <taxon>Stylommatophora</taxon>
        <taxon>Helicina</taxon>
        <taxon>Arionoidea</taxon>
        <taxon>Arionidae</taxon>
        <taxon>Arion</taxon>
    </lineage>
</organism>
<accession>A0A0B6YD80</accession>
<proteinExistence type="predicted"/>
<reference evidence="1" key="1">
    <citation type="submission" date="2014-12" db="EMBL/GenBank/DDBJ databases">
        <title>Insight into the proteome of Arion vulgaris.</title>
        <authorList>
            <person name="Aradska J."/>
            <person name="Bulat T."/>
            <person name="Smidak R."/>
            <person name="Sarate P."/>
            <person name="Gangsoo J."/>
            <person name="Sialana F."/>
            <person name="Bilban M."/>
            <person name="Lubec G."/>
        </authorList>
    </citation>
    <scope>NUCLEOTIDE SEQUENCE</scope>
    <source>
        <tissue evidence="1">Skin</tissue>
    </source>
</reference>
<protein>
    <submittedName>
        <fullName evidence="1">Uncharacterized protein</fullName>
    </submittedName>
</protein>
<name>A0A0B6YD80_9EUPU</name>
<dbReference type="AlphaFoldDB" id="A0A0B6YD80"/>
<dbReference type="EMBL" id="HACG01006565">
    <property type="protein sequence ID" value="CEK53430.1"/>
    <property type="molecule type" value="Transcribed_RNA"/>
</dbReference>
<feature type="non-terminal residue" evidence="1">
    <location>
        <position position="74"/>
    </location>
</feature>
<gene>
    <name evidence="1" type="primary">ORF20268</name>
</gene>
<sequence>MTRWAEYVTVLCDDQRSNKLSIQSNDGTRILKSEVERAIETMKRGKAAGLDNITVEMITSLEDFGIATITDLCN</sequence>